<keyword evidence="2" id="KW-1185">Reference proteome</keyword>
<comment type="caution">
    <text evidence="1">The sequence shown here is derived from an EMBL/GenBank/DDBJ whole genome shotgun (WGS) entry which is preliminary data.</text>
</comment>
<dbReference type="Proteomes" id="UP000700059">
    <property type="component" value="Unassembled WGS sequence"/>
</dbReference>
<name>A0ABS7JQ98_9HELI</name>
<sequence>MIGIGNKYNYIGLDNTLSQAVYSAFSVNFNAQEASADKIAISNIKVRKEETSGHSNNVYFRDPLNNAYVKVGLSDENLNKLQNVFGKDSIKKDEEGNVLLKGEAERFVSGWFGDIAYKRGYVRADANQDGNLDIEERKNTNSFTLGLMGMAKGSNVVFLGNDQTYVKFTELPLGNGERLERMSSSSIEEELNRTIARDGDSDGLIQRVQVWGSRNNYAQHLDKLADYYEKNPGITLPSIDEVFGFLKEMDEDLKEMLKKELEKVGIETKDIRADMSAKEILKKLMENKESTKESLENQELSEEYSTFQQIQDLTKLDKDTLERNLANNPTFEEDIISIVEELVKNVDANYSKSTLDSATRILDVSV</sequence>
<proteinExistence type="predicted"/>
<evidence type="ECO:0000313" key="1">
    <source>
        <dbReference type="EMBL" id="MBX7491576.1"/>
    </source>
</evidence>
<accession>A0ABS7JQ98</accession>
<protein>
    <submittedName>
        <fullName evidence="1">Uncharacterized protein</fullName>
    </submittedName>
</protein>
<evidence type="ECO:0000313" key="2">
    <source>
        <dbReference type="Proteomes" id="UP000700059"/>
    </source>
</evidence>
<dbReference type="EMBL" id="JAIGYQ010000028">
    <property type="protein sequence ID" value="MBX7491576.1"/>
    <property type="molecule type" value="Genomic_DNA"/>
</dbReference>
<dbReference type="RefSeq" id="WP_221532825.1">
    <property type="nucleotide sequence ID" value="NZ_JAIGYP010000027.1"/>
</dbReference>
<organism evidence="1 2">
    <name type="scientific">Helicobacter turcicus</name>
    <dbReference type="NCBI Taxonomy" id="2867412"/>
    <lineage>
        <taxon>Bacteria</taxon>
        <taxon>Pseudomonadati</taxon>
        <taxon>Campylobacterota</taxon>
        <taxon>Epsilonproteobacteria</taxon>
        <taxon>Campylobacterales</taxon>
        <taxon>Helicobacteraceae</taxon>
        <taxon>Helicobacter</taxon>
    </lineage>
</organism>
<gene>
    <name evidence="1" type="ORF">K4G57_08935</name>
</gene>
<reference evidence="1 2" key="1">
    <citation type="submission" date="2021-08" db="EMBL/GenBank/DDBJ databases">
        <title>Helicobacter spp. isolated from feces of Anatolian Ground Squirrel (Spermophilus xanthoprymnus) in Turkey.</title>
        <authorList>
            <person name="Aydin F."/>
            <person name="Abay S."/>
            <person name="Kayman T."/>
            <person name="Karakaya E."/>
            <person name="Saticioglu I.B."/>
        </authorList>
    </citation>
    <scope>NUCLEOTIDE SEQUENCE [LARGE SCALE GENOMIC DNA]</scope>
    <source>
        <strain evidence="1 2">Faydin-H70</strain>
    </source>
</reference>